<sequence length="455" mass="49336">MSQYDYNLITIGAGSGGVRASRMAARTGARVAIVEESRVGGTCVMRGCVPKKLLVFGSNFATSFADARGYGWDVGEPTFDWGILINNKNTELNRLEGIYQRILRENNVTLLDGRGTVTGPHSVEVAGKTYTAERILISTGGWPHLPDVPGIEHAITSNEALDLAEFPKRIVIVGGGYIAVEFAGLFNALGADVSLVIRAGNILRGFDEDIRTTLADEMEKQGITIHRECVVRSIEKEDDGYSVRLHGTETISSDQVFYATGRTPNTKGLGLEEVGVELTDNGSVKVDEYFQTAVPSIFALGDVISRIELTPVAINEGMAFVATQFQGRPTPMNYENVPAAVFSQPPVGTVGLMEAQARERGPVDIYMSRFRPMKHTLTGRDAHAMMKLIVKRDSQRVVGCHMVGDDAPEIIQGFAVALKCGATKAQFDATVGIHPTAAEEFVTMRDKLPDHDQDA</sequence>
<keyword evidence="11" id="KW-0547">Nucleotide-binding</keyword>
<dbReference type="InterPro" id="IPR046952">
    <property type="entry name" value="GSHR/TRXR-like"/>
</dbReference>
<dbReference type="GO" id="GO:0034599">
    <property type="term" value="P:cellular response to oxidative stress"/>
    <property type="evidence" value="ECO:0007669"/>
    <property type="project" value="TreeGrafter"/>
</dbReference>
<feature type="binding site" evidence="11">
    <location>
        <position position="302"/>
    </location>
    <ligand>
        <name>FAD</name>
        <dbReference type="ChEBI" id="CHEBI:57692"/>
    </ligand>
</feature>
<dbReference type="GO" id="GO:0045454">
    <property type="term" value="P:cell redox homeostasis"/>
    <property type="evidence" value="ECO:0007669"/>
    <property type="project" value="InterPro"/>
</dbReference>
<dbReference type="Pfam" id="PF07992">
    <property type="entry name" value="Pyr_redox_2"/>
    <property type="match status" value="1"/>
</dbReference>
<reference evidence="18" key="1">
    <citation type="submission" date="2016-07" db="EMBL/GenBank/DDBJ databases">
        <authorList>
            <person name="Florea S."/>
            <person name="Webb J.S."/>
            <person name="Jaromczyk J."/>
            <person name="Schardl C.L."/>
        </authorList>
    </citation>
    <scope>NUCLEOTIDE SEQUENCE [LARGE SCALE GENOMIC DNA]</scope>
    <source>
        <strain evidence="18">MV-1</strain>
    </source>
</reference>
<evidence type="ECO:0000256" key="7">
    <source>
        <dbReference type="ARBA" id="ARBA00023157"/>
    </source>
</evidence>
<name>A0A1E5Q8D3_9PROT</name>
<comment type="caution">
    <text evidence="17">The sequence shown here is derived from an EMBL/GenBank/DDBJ whole genome shotgun (WGS) entry which is preliminary data.</text>
</comment>
<evidence type="ECO:0000256" key="8">
    <source>
        <dbReference type="ARBA" id="ARBA00023284"/>
    </source>
</evidence>
<evidence type="ECO:0000256" key="12">
    <source>
        <dbReference type="PIRSR" id="PIRSR000350-4"/>
    </source>
</evidence>
<dbReference type="GO" id="GO:0004362">
    <property type="term" value="F:glutathione-disulfide reductase (NADPH) activity"/>
    <property type="evidence" value="ECO:0007669"/>
    <property type="project" value="UniProtKB-EC"/>
</dbReference>
<evidence type="ECO:0000256" key="3">
    <source>
        <dbReference type="ARBA" id="ARBA00022630"/>
    </source>
</evidence>
<keyword evidence="8 13" id="KW-0676">Redox-active center</keyword>
<keyword evidence="6 13" id="KW-0560">Oxidoreductase</keyword>
<dbReference type="PROSITE" id="PS00076">
    <property type="entry name" value="PYRIDINE_REDOX_1"/>
    <property type="match status" value="1"/>
</dbReference>
<feature type="binding site" evidence="11">
    <location>
        <position position="52"/>
    </location>
    <ligand>
        <name>FAD</name>
        <dbReference type="ChEBI" id="CHEBI:57692"/>
    </ligand>
</feature>
<dbReference type="GO" id="GO:0050661">
    <property type="term" value="F:NADP binding"/>
    <property type="evidence" value="ECO:0007669"/>
    <property type="project" value="InterPro"/>
</dbReference>
<feature type="domain" description="FAD/NAD(P)-binding" evidence="16">
    <location>
        <begin position="7"/>
        <end position="317"/>
    </location>
</feature>
<dbReference type="GO" id="GO:0006749">
    <property type="term" value="P:glutathione metabolic process"/>
    <property type="evidence" value="ECO:0007669"/>
    <property type="project" value="InterPro"/>
</dbReference>
<feature type="domain" description="Pyridine nucleotide-disulphide oxidoreductase dimerisation" evidence="15">
    <location>
        <begin position="337"/>
        <end position="444"/>
    </location>
</feature>
<organism evidence="17 18">
    <name type="scientific">Magnetovibrio blakemorei</name>
    <dbReference type="NCBI Taxonomy" id="28181"/>
    <lineage>
        <taxon>Bacteria</taxon>
        <taxon>Pseudomonadati</taxon>
        <taxon>Pseudomonadota</taxon>
        <taxon>Alphaproteobacteria</taxon>
        <taxon>Rhodospirillales</taxon>
        <taxon>Magnetovibrionaceae</taxon>
        <taxon>Magnetovibrio</taxon>
    </lineage>
</organism>
<evidence type="ECO:0000256" key="5">
    <source>
        <dbReference type="ARBA" id="ARBA00022857"/>
    </source>
</evidence>
<dbReference type="Pfam" id="PF02852">
    <property type="entry name" value="Pyr_redox_dim"/>
    <property type="match status" value="1"/>
</dbReference>
<feature type="binding site" evidence="11">
    <location>
        <begin position="174"/>
        <end position="181"/>
    </location>
    <ligand>
        <name>NAD(+)</name>
        <dbReference type="ChEBI" id="CHEBI:57540"/>
    </ligand>
</feature>
<dbReference type="InterPro" id="IPR004099">
    <property type="entry name" value="Pyr_nucl-diS_OxRdtase_dimer"/>
</dbReference>
<dbReference type="Gene3D" id="3.50.50.60">
    <property type="entry name" value="FAD/NAD(P)-binding domain"/>
    <property type="match status" value="2"/>
</dbReference>
<evidence type="ECO:0000256" key="9">
    <source>
        <dbReference type="ARBA" id="ARBA00049142"/>
    </source>
</evidence>
<keyword evidence="5 14" id="KW-0521">NADP</keyword>
<dbReference type="NCBIfam" id="NF004776">
    <property type="entry name" value="PRK06116.1"/>
    <property type="match status" value="1"/>
</dbReference>
<dbReference type="FunFam" id="3.50.50.60:FF:000051">
    <property type="entry name" value="Glutathione reductase"/>
    <property type="match status" value="1"/>
</dbReference>
<evidence type="ECO:0000256" key="11">
    <source>
        <dbReference type="PIRSR" id="PIRSR000350-3"/>
    </source>
</evidence>
<dbReference type="PRINTS" id="PR00368">
    <property type="entry name" value="FADPNR"/>
</dbReference>
<accession>A0A1E5Q8D3</accession>
<keyword evidence="4 11" id="KW-0274">FAD</keyword>
<feature type="binding site" evidence="11">
    <location>
        <position position="115"/>
    </location>
    <ligand>
        <name>FAD</name>
        <dbReference type="ChEBI" id="CHEBI:57692"/>
    </ligand>
</feature>
<evidence type="ECO:0000256" key="4">
    <source>
        <dbReference type="ARBA" id="ARBA00022827"/>
    </source>
</evidence>
<feature type="active site" description="Proton acceptor" evidence="10">
    <location>
        <position position="434"/>
    </location>
</feature>
<dbReference type="GO" id="GO:0050660">
    <property type="term" value="F:flavin adenine dinucleotide binding"/>
    <property type="evidence" value="ECO:0007669"/>
    <property type="project" value="InterPro"/>
</dbReference>
<dbReference type="InterPro" id="IPR036188">
    <property type="entry name" value="FAD/NAD-bd_sf"/>
</dbReference>
<dbReference type="EMBL" id="MCGG01000021">
    <property type="protein sequence ID" value="OEJ67615.1"/>
    <property type="molecule type" value="Genomic_DNA"/>
</dbReference>
<dbReference type="GO" id="GO:0005829">
    <property type="term" value="C:cytosol"/>
    <property type="evidence" value="ECO:0007669"/>
    <property type="project" value="TreeGrafter"/>
</dbReference>
<evidence type="ECO:0000313" key="18">
    <source>
        <dbReference type="Proteomes" id="UP000095347"/>
    </source>
</evidence>
<evidence type="ECO:0000256" key="14">
    <source>
        <dbReference type="RuleBase" id="RU365040"/>
    </source>
</evidence>
<dbReference type="OrthoDB" id="9764616at2"/>
<evidence type="ECO:0000259" key="15">
    <source>
        <dbReference type="Pfam" id="PF02852"/>
    </source>
</evidence>
<feature type="binding site" evidence="11">
    <location>
        <position position="261"/>
    </location>
    <ligand>
        <name>NAD(+)</name>
        <dbReference type="ChEBI" id="CHEBI:57540"/>
    </ligand>
</feature>
<gene>
    <name evidence="17" type="ORF">BEN30_09350</name>
</gene>
<keyword evidence="7" id="KW-1015">Disulfide bond</keyword>
<dbReference type="PRINTS" id="PR00411">
    <property type="entry name" value="PNDRDTASEI"/>
</dbReference>
<comment type="cofactor">
    <cofactor evidence="11">
        <name>FAD</name>
        <dbReference type="ChEBI" id="CHEBI:57692"/>
    </cofactor>
    <text evidence="11">Binds 1 FAD per subunit.</text>
</comment>
<comment type="catalytic activity">
    <reaction evidence="9 14">
        <text>2 glutathione + NADP(+) = glutathione disulfide + NADPH + H(+)</text>
        <dbReference type="Rhea" id="RHEA:11740"/>
        <dbReference type="ChEBI" id="CHEBI:15378"/>
        <dbReference type="ChEBI" id="CHEBI:57783"/>
        <dbReference type="ChEBI" id="CHEBI:57925"/>
        <dbReference type="ChEBI" id="CHEBI:58297"/>
        <dbReference type="ChEBI" id="CHEBI:58349"/>
        <dbReference type="EC" id="1.8.1.7"/>
    </reaction>
</comment>
<dbReference type="EC" id="1.8.1.7" evidence="14"/>
<keyword evidence="3 13" id="KW-0285">Flavoprotein</keyword>
<dbReference type="RefSeq" id="WP_069957768.1">
    <property type="nucleotide sequence ID" value="NZ_MCGG01000021.1"/>
</dbReference>
<protein>
    <recommendedName>
        <fullName evidence="14">Glutathione reductase</fullName>
        <shortName evidence="14">GRase</shortName>
        <ecNumber evidence="14">1.8.1.7</ecNumber>
    </recommendedName>
</protein>
<dbReference type="PANTHER" id="PTHR42737:SF2">
    <property type="entry name" value="GLUTATHIONE REDUCTASE"/>
    <property type="match status" value="1"/>
</dbReference>
<comment type="function">
    <text evidence="14">Catalyzes the reduction of glutathione disulfide (GSSG) to reduced glutathione (GSH).</text>
</comment>
<evidence type="ECO:0000256" key="2">
    <source>
        <dbReference type="ARBA" id="ARBA00011738"/>
    </source>
</evidence>
<dbReference type="InterPro" id="IPR012999">
    <property type="entry name" value="Pyr_OxRdtase_I_AS"/>
</dbReference>
<dbReference type="Gene3D" id="3.30.390.30">
    <property type="match status" value="1"/>
</dbReference>
<keyword evidence="11" id="KW-0520">NAD</keyword>
<feature type="disulfide bond" description="Redox-active" evidence="12">
    <location>
        <begin position="43"/>
        <end position="48"/>
    </location>
</feature>
<dbReference type="SUPFAM" id="SSF55424">
    <property type="entry name" value="FAD/NAD-linked reductases, dimerisation (C-terminal) domain"/>
    <property type="match status" value="1"/>
</dbReference>
<dbReference type="Proteomes" id="UP000095347">
    <property type="component" value="Unassembled WGS sequence"/>
</dbReference>
<proteinExistence type="inferred from homology"/>
<evidence type="ECO:0000256" key="13">
    <source>
        <dbReference type="RuleBase" id="RU003691"/>
    </source>
</evidence>
<comment type="similarity">
    <text evidence="1 13">Belongs to the class-I pyridine nucleotide-disulfide oxidoreductase family.</text>
</comment>
<dbReference type="NCBIfam" id="TIGR01424">
    <property type="entry name" value="gluta_reduc_2"/>
    <property type="match status" value="1"/>
</dbReference>
<evidence type="ECO:0000259" key="16">
    <source>
        <dbReference type="Pfam" id="PF07992"/>
    </source>
</evidence>
<dbReference type="SUPFAM" id="SSF51905">
    <property type="entry name" value="FAD/NAD(P)-binding domain"/>
    <property type="match status" value="1"/>
</dbReference>
<evidence type="ECO:0000256" key="6">
    <source>
        <dbReference type="ARBA" id="ARBA00023002"/>
    </source>
</evidence>
<dbReference type="AlphaFoldDB" id="A0A1E5Q8D3"/>
<dbReference type="InterPro" id="IPR001100">
    <property type="entry name" value="Pyr_nuc-diS_OxRdtase"/>
</dbReference>
<evidence type="ECO:0000256" key="10">
    <source>
        <dbReference type="PIRSR" id="PIRSR000350-2"/>
    </source>
</evidence>
<dbReference type="STRING" id="28181.BEN30_09350"/>
<dbReference type="PIRSF" id="PIRSF000350">
    <property type="entry name" value="Mercury_reductase_MerA"/>
    <property type="match status" value="1"/>
</dbReference>
<dbReference type="InterPro" id="IPR023753">
    <property type="entry name" value="FAD/NAD-binding_dom"/>
</dbReference>
<comment type="subunit">
    <text evidence="2">Homodimer.</text>
</comment>
<evidence type="ECO:0000313" key="17">
    <source>
        <dbReference type="EMBL" id="OEJ67615.1"/>
    </source>
</evidence>
<dbReference type="PANTHER" id="PTHR42737">
    <property type="entry name" value="GLUTATHIONE REDUCTASE"/>
    <property type="match status" value="1"/>
</dbReference>
<keyword evidence="18" id="KW-1185">Reference proteome</keyword>
<dbReference type="InterPro" id="IPR006324">
    <property type="entry name" value="GSHR"/>
</dbReference>
<evidence type="ECO:0000256" key="1">
    <source>
        <dbReference type="ARBA" id="ARBA00007532"/>
    </source>
</evidence>
<dbReference type="InterPro" id="IPR016156">
    <property type="entry name" value="FAD/NAD-linked_Rdtase_dimer_sf"/>
</dbReference>